<evidence type="ECO:0000256" key="1">
    <source>
        <dbReference type="ARBA" id="ARBA00022670"/>
    </source>
</evidence>
<dbReference type="InterPro" id="IPR002933">
    <property type="entry name" value="Peptidase_M20"/>
</dbReference>
<dbReference type="Gene3D" id="3.40.630.10">
    <property type="entry name" value="Zn peptidases"/>
    <property type="match status" value="1"/>
</dbReference>
<organism evidence="5 6">
    <name type="scientific">Spirosoma aureum</name>
    <dbReference type="NCBI Taxonomy" id="2692134"/>
    <lineage>
        <taxon>Bacteria</taxon>
        <taxon>Pseudomonadati</taxon>
        <taxon>Bacteroidota</taxon>
        <taxon>Cytophagia</taxon>
        <taxon>Cytophagales</taxon>
        <taxon>Cytophagaceae</taxon>
        <taxon>Spirosoma</taxon>
    </lineage>
</organism>
<evidence type="ECO:0000313" key="5">
    <source>
        <dbReference type="EMBL" id="QIP11309.1"/>
    </source>
</evidence>
<feature type="domain" description="Peptidase M20 dimerisation" evidence="4">
    <location>
        <begin position="191"/>
        <end position="347"/>
    </location>
</feature>
<dbReference type="PANTHER" id="PTHR43270:SF12">
    <property type="entry name" value="SUCCINYL-DIAMINOPIMELATE DESUCCINYLASE"/>
    <property type="match status" value="1"/>
</dbReference>
<dbReference type="GO" id="GO:0006508">
    <property type="term" value="P:proteolysis"/>
    <property type="evidence" value="ECO:0007669"/>
    <property type="project" value="UniProtKB-KW"/>
</dbReference>
<dbReference type="GO" id="GO:0008233">
    <property type="term" value="F:peptidase activity"/>
    <property type="evidence" value="ECO:0007669"/>
    <property type="project" value="UniProtKB-KW"/>
</dbReference>
<evidence type="ECO:0000256" key="3">
    <source>
        <dbReference type="ARBA" id="ARBA00022801"/>
    </source>
</evidence>
<dbReference type="KEGG" id="spib:G8759_00970"/>
<dbReference type="Pfam" id="PF01546">
    <property type="entry name" value="Peptidase_M20"/>
    <property type="match status" value="1"/>
</dbReference>
<dbReference type="InterPro" id="IPR051458">
    <property type="entry name" value="Cyt/Met_Dipeptidase"/>
</dbReference>
<name>A0A6G9AG68_9BACT</name>
<dbReference type="FunFam" id="3.30.70.360:FF:000016">
    <property type="entry name" value="Peptidase family M20/M25/M40"/>
    <property type="match status" value="1"/>
</dbReference>
<evidence type="ECO:0000256" key="2">
    <source>
        <dbReference type="ARBA" id="ARBA00022723"/>
    </source>
</evidence>
<reference evidence="5 6" key="1">
    <citation type="submission" date="2020-03" db="EMBL/GenBank/DDBJ databases">
        <authorList>
            <person name="Kim M.K."/>
        </authorList>
    </citation>
    <scope>NUCLEOTIDE SEQUENCE [LARGE SCALE GENOMIC DNA]</scope>
    <source>
        <strain evidence="5 6">BT328</strain>
    </source>
</reference>
<gene>
    <name evidence="5" type="ORF">G8759_00970</name>
</gene>
<accession>A0A6G9AG68</accession>
<dbReference type="AlphaFoldDB" id="A0A6G9AG68"/>
<keyword evidence="1" id="KW-0645">Protease</keyword>
<dbReference type="PANTHER" id="PTHR43270">
    <property type="entry name" value="BETA-ALA-HIS DIPEPTIDASE"/>
    <property type="match status" value="1"/>
</dbReference>
<dbReference type="EMBL" id="CP050063">
    <property type="protein sequence ID" value="QIP11309.1"/>
    <property type="molecule type" value="Genomic_DNA"/>
</dbReference>
<evidence type="ECO:0000313" key="6">
    <source>
        <dbReference type="Proteomes" id="UP000501802"/>
    </source>
</evidence>
<dbReference type="Gene3D" id="3.30.70.360">
    <property type="match status" value="1"/>
</dbReference>
<protein>
    <submittedName>
        <fullName evidence="5">Dipeptidase</fullName>
    </submittedName>
</protein>
<dbReference type="Pfam" id="PF07687">
    <property type="entry name" value="M20_dimer"/>
    <property type="match status" value="1"/>
</dbReference>
<dbReference type="RefSeq" id="WP_167204387.1">
    <property type="nucleotide sequence ID" value="NZ_CP050063.1"/>
</dbReference>
<proteinExistence type="predicted"/>
<keyword evidence="6" id="KW-1185">Reference proteome</keyword>
<dbReference type="SUPFAM" id="SSF53187">
    <property type="entry name" value="Zn-dependent exopeptidases"/>
    <property type="match status" value="1"/>
</dbReference>
<sequence length="453" mass="49799">MTTYLDANKQRFLDELLELLRIPSVSADSNFKGDVRRAAEFVREKLTAAGLDKASLYETPGHPVVYAEKIVDPDRPTVLVYGHYDVQPADPYELWLSPPFEPTIRNERIYARGACDDKGQFYMHVKAIEAMIATDGLPCNVKVMIEGEEEVGSDHLGTFVAEHRDMLKADVILISDTSIISNETPSLEMGLRGLSYVEVEVTGPNRDLHSGVYGGGVANPVNVLCEMIASLHDENGRITIPGFYDKVVDLSESERTELAKAPFNLDEYKQDLGINDVAGETGYSTNERTSIRPTLDVNGIWGGYTGEGAKTVLPSKASAKISMRLVPNQTPDEITEIFTKHFTAIAPASVSVKVTPHHGGLPYVTPVDSIEFEAASKAFEDAWGKKPIPTRGGGSIPIVALFEQELGVKSILMGFGLDSDALHSPNESYGLFNFYKGIETIPYFYKNYAELKH</sequence>
<dbReference type="CDD" id="cd05680">
    <property type="entry name" value="M20_dipept_like"/>
    <property type="match status" value="1"/>
</dbReference>
<dbReference type="InterPro" id="IPR011650">
    <property type="entry name" value="Peptidase_M20_dimer"/>
</dbReference>
<dbReference type="NCBIfam" id="NF006579">
    <property type="entry name" value="PRK09104.1"/>
    <property type="match status" value="1"/>
</dbReference>
<dbReference type="NCBIfam" id="NF006053">
    <property type="entry name" value="PRK08201.1"/>
    <property type="match status" value="1"/>
</dbReference>
<keyword evidence="3" id="KW-0378">Hydrolase</keyword>
<dbReference type="Proteomes" id="UP000501802">
    <property type="component" value="Chromosome"/>
</dbReference>
<evidence type="ECO:0000259" key="4">
    <source>
        <dbReference type="Pfam" id="PF07687"/>
    </source>
</evidence>
<dbReference type="NCBIfam" id="NF005914">
    <property type="entry name" value="PRK07907.1"/>
    <property type="match status" value="1"/>
</dbReference>
<keyword evidence="2" id="KW-0479">Metal-binding</keyword>
<dbReference type="GO" id="GO:0046872">
    <property type="term" value="F:metal ion binding"/>
    <property type="evidence" value="ECO:0007669"/>
    <property type="project" value="UniProtKB-KW"/>
</dbReference>